<evidence type="ECO:0000256" key="11">
    <source>
        <dbReference type="ARBA" id="ARBA00023034"/>
    </source>
</evidence>
<accession>A0A0R3RL73</accession>
<evidence type="ECO:0000256" key="3">
    <source>
        <dbReference type="ARBA" id="ARBA00004406"/>
    </source>
</evidence>
<comment type="similarity">
    <text evidence="7">Belongs to the SIN1 family.</text>
</comment>
<evidence type="ECO:0000256" key="15">
    <source>
        <dbReference type="ARBA" id="ARBA00031431"/>
    </source>
</evidence>
<dbReference type="Pfam" id="PF16978">
    <property type="entry name" value="CRIM"/>
    <property type="match status" value="1"/>
</dbReference>
<dbReference type="GO" id="GO:0005789">
    <property type="term" value="C:endoplasmic reticulum membrane"/>
    <property type="evidence" value="ECO:0007669"/>
    <property type="project" value="UniProtKB-SubCell"/>
</dbReference>
<evidence type="ECO:0000313" key="19">
    <source>
        <dbReference type="WBParaSite" id="EEL_0000223201-mRNA-1"/>
    </source>
</evidence>
<dbReference type="GO" id="GO:0005546">
    <property type="term" value="F:phosphatidylinositol-4,5-bisphosphate binding"/>
    <property type="evidence" value="ECO:0007669"/>
    <property type="project" value="TreeGrafter"/>
</dbReference>
<evidence type="ECO:0000259" key="17">
    <source>
        <dbReference type="Pfam" id="PF25322"/>
    </source>
</evidence>
<dbReference type="InterPro" id="IPR057339">
    <property type="entry name" value="RBD_SIN1"/>
</dbReference>
<evidence type="ECO:0000256" key="6">
    <source>
        <dbReference type="ARBA" id="ARBA00004633"/>
    </source>
</evidence>
<evidence type="ECO:0000256" key="4">
    <source>
        <dbReference type="ARBA" id="ARBA00004450"/>
    </source>
</evidence>
<organism evidence="18 19">
    <name type="scientific">Elaeophora elaphi</name>
    <dbReference type="NCBI Taxonomy" id="1147741"/>
    <lineage>
        <taxon>Eukaryota</taxon>
        <taxon>Metazoa</taxon>
        <taxon>Ecdysozoa</taxon>
        <taxon>Nematoda</taxon>
        <taxon>Chromadorea</taxon>
        <taxon>Rhabditida</taxon>
        <taxon>Spirurina</taxon>
        <taxon>Spiruromorpha</taxon>
        <taxon>Filarioidea</taxon>
        <taxon>Onchocercidae</taxon>
        <taxon>Elaeophora</taxon>
    </lineage>
</organism>
<comment type="subcellular location">
    <subcellularLocation>
        <location evidence="5">Cytoplasm</location>
        <location evidence="5">Perinuclear region</location>
    </subcellularLocation>
    <subcellularLocation>
        <location evidence="1">Early endosome membrane</location>
        <topology evidence="1">Peripheral membrane protein</topology>
    </subcellularLocation>
    <subcellularLocation>
        <location evidence="3">Endoplasmic reticulum membrane</location>
        <topology evidence="3">Peripheral membrane protein</topology>
    </subcellularLocation>
    <subcellularLocation>
        <location evidence="2">Golgi apparatus membrane</location>
        <topology evidence="2">Peripheral membrane protein</topology>
    </subcellularLocation>
    <subcellularLocation>
        <location evidence="6">Late endosome membrane</location>
        <topology evidence="6">Peripheral membrane protein</topology>
    </subcellularLocation>
    <subcellularLocation>
        <location evidence="14">Lysosome membrane</location>
        <topology evidence="14">Peripheral membrane protein</topology>
    </subcellularLocation>
    <subcellularLocation>
        <location evidence="4">Mitochondrion outer membrane</location>
        <topology evidence="4">Peripheral membrane protein</topology>
    </subcellularLocation>
</comment>
<dbReference type="GO" id="GO:0000139">
    <property type="term" value="C:Golgi membrane"/>
    <property type="evidence" value="ECO:0007669"/>
    <property type="project" value="UniProtKB-SubCell"/>
</dbReference>
<keyword evidence="11" id="KW-0333">Golgi apparatus</keyword>
<dbReference type="GO" id="GO:0048471">
    <property type="term" value="C:perinuclear region of cytoplasm"/>
    <property type="evidence" value="ECO:0007669"/>
    <property type="project" value="UniProtKB-SubCell"/>
</dbReference>
<dbReference type="GO" id="GO:0038203">
    <property type="term" value="P:TORC2 signaling"/>
    <property type="evidence" value="ECO:0007669"/>
    <property type="project" value="TreeGrafter"/>
</dbReference>
<dbReference type="PANTHER" id="PTHR13335">
    <property type="entry name" value="TARGET OF RAPAMYCIN COMPLEX 2 SUBUNIT MAPKAP1"/>
    <property type="match status" value="1"/>
</dbReference>
<keyword evidence="10" id="KW-1000">Mitochondrion outer membrane</keyword>
<evidence type="ECO:0000256" key="14">
    <source>
        <dbReference type="ARBA" id="ARBA00023765"/>
    </source>
</evidence>
<dbReference type="GO" id="GO:0031901">
    <property type="term" value="C:early endosome membrane"/>
    <property type="evidence" value="ECO:0007669"/>
    <property type="project" value="UniProtKB-SubCell"/>
</dbReference>
<reference evidence="19" key="1">
    <citation type="submission" date="2017-02" db="UniProtKB">
        <authorList>
            <consortium name="WormBaseParasite"/>
        </authorList>
    </citation>
    <scope>IDENTIFICATION</scope>
</reference>
<feature type="domain" description="CRIM" evidence="16">
    <location>
        <begin position="139"/>
        <end position="261"/>
    </location>
</feature>
<dbReference type="Gene3D" id="2.30.29.30">
    <property type="entry name" value="Pleckstrin-homology domain (PH domain)/Phosphotyrosine-binding domain (PTB)"/>
    <property type="match status" value="1"/>
</dbReference>
<evidence type="ECO:0000256" key="12">
    <source>
        <dbReference type="ARBA" id="ARBA00023128"/>
    </source>
</evidence>
<evidence type="ECO:0000259" key="16">
    <source>
        <dbReference type="Pfam" id="PF16978"/>
    </source>
</evidence>
<evidence type="ECO:0000256" key="8">
    <source>
        <dbReference type="ARBA" id="ARBA00014183"/>
    </source>
</evidence>
<evidence type="ECO:0000256" key="9">
    <source>
        <dbReference type="ARBA" id="ARBA00022753"/>
    </source>
</evidence>
<evidence type="ECO:0000256" key="5">
    <source>
        <dbReference type="ARBA" id="ARBA00004556"/>
    </source>
</evidence>
<evidence type="ECO:0000256" key="7">
    <source>
        <dbReference type="ARBA" id="ARBA00009407"/>
    </source>
</evidence>
<dbReference type="GO" id="GO:0031932">
    <property type="term" value="C:TORC2 complex"/>
    <property type="evidence" value="ECO:0007669"/>
    <property type="project" value="InterPro"/>
</dbReference>
<keyword evidence="12" id="KW-0496">Mitochondrion</keyword>
<dbReference type="InterPro" id="IPR008828">
    <property type="entry name" value="Sin1/Avo1"/>
</dbReference>
<keyword evidence="10" id="KW-0472">Membrane</keyword>
<keyword evidence="13" id="KW-0458">Lysosome</keyword>
<evidence type="ECO:0000256" key="10">
    <source>
        <dbReference type="ARBA" id="ARBA00022787"/>
    </source>
</evidence>
<keyword evidence="9" id="KW-0967">Endosome</keyword>
<dbReference type="InterPro" id="IPR011993">
    <property type="entry name" value="PH-like_dom_sf"/>
</dbReference>
<evidence type="ECO:0000256" key="13">
    <source>
        <dbReference type="ARBA" id="ARBA00023228"/>
    </source>
</evidence>
<keyword evidence="18" id="KW-1185">Reference proteome</keyword>
<dbReference type="Proteomes" id="UP000050640">
    <property type="component" value="Unplaced"/>
</dbReference>
<dbReference type="GO" id="GO:0031902">
    <property type="term" value="C:late endosome membrane"/>
    <property type="evidence" value="ECO:0007669"/>
    <property type="project" value="UniProtKB-SubCell"/>
</dbReference>
<dbReference type="GO" id="GO:0005741">
    <property type="term" value="C:mitochondrial outer membrane"/>
    <property type="evidence" value="ECO:0007669"/>
    <property type="project" value="UniProtKB-SubCell"/>
</dbReference>
<dbReference type="GO" id="GO:0005765">
    <property type="term" value="C:lysosomal membrane"/>
    <property type="evidence" value="ECO:0007669"/>
    <property type="project" value="UniProtKB-SubCell"/>
</dbReference>
<evidence type="ECO:0000256" key="1">
    <source>
        <dbReference type="ARBA" id="ARBA00004220"/>
    </source>
</evidence>
<dbReference type="InterPro" id="IPR031567">
    <property type="entry name" value="CRIM_dom"/>
</dbReference>
<proteinExistence type="inferred from homology"/>
<protein>
    <recommendedName>
        <fullName evidence="8">Target of rapamycin complex 2 subunit MAPKAP1</fullName>
    </recommendedName>
    <alternativeName>
        <fullName evidence="15">Stress-activated map kinase-interacting protein 1</fullName>
    </alternativeName>
</protein>
<evidence type="ECO:0000256" key="2">
    <source>
        <dbReference type="ARBA" id="ARBA00004395"/>
    </source>
</evidence>
<name>A0A0R3RL73_9BILA</name>
<dbReference type="AlphaFoldDB" id="A0A0R3RL73"/>
<dbReference type="WBParaSite" id="EEL_0000223201-mRNA-1">
    <property type="protein sequence ID" value="EEL_0000223201-mRNA-1"/>
    <property type="gene ID" value="EEL_0000223201"/>
</dbReference>
<dbReference type="PANTHER" id="PTHR13335:SF1">
    <property type="entry name" value="TARGET OF RAPAMYCIN COMPLEX 2 SUBUNIT MAPKAP1"/>
    <property type="match status" value="1"/>
</dbReference>
<dbReference type="GO" id="GO:0005886">
    <property type="term" value="C:plasma membrane"/>
    <property type="evidence" value="ECO:0007669"/>
    <property type="project" value="TreeGrafter"/>
</dbReference>
<evidence type="ECO:0000313" key="18">
    <source>
        <dbReference type="Proteomes" id="UP000050640"/>
    </source>
</evidence>
<dbReference type="Pfam" id="PF25322">
    <property type="entry name" value="RBD_SIN1"/>
    <property type="match status" value="1"/>
</dbReference>
<dbReference type="STRING" id="1147741.A0A0R3RL73"/>
<feature type="domain" description="Target of rapamycin complex 2 subunit MAPKAP1-like Ras-binding" evidence="17">
    <location>
        <begin position="279"/>
        <end position="353"/>
    </location>
</feature>
<sequence>MASFDSEELVDFIRHQCLVNADDDGQCKKILQPPSRKAKPGGLPLNFRSAIDSDTSSGENSPCYLASVNCKSTYELIQERLRLRIQENGLSSLGVDDKAVKSNVTDAWPSTSNLEFFQCTDASYIPSSSPVKKSITALLLEKTDFLIRSDLAAYAKFVAPDIENGRKLLVFYPFAELESNGDKCFSLTIYAQREICISDLIGLCCYEYARYRKTNNIGSIAQYHLLMAEENGEVDRDLPPIDGHRSLDELGSCWSTIALEKRRSLDCSEKTNIIVYTVNSKRYEFLMDSLDVPLRWLRDEAVRKRIEDEGPDFLSDYPALREYILEPAKLPGVALDLNKPISSTACLEFLLMRINSSRGDFTLSRRSSFAQDHSQTSKIHRGLLSSSLKQRQCSDNFCNFAGTNLIHKEQSRISVTIIPASAVDIKDSSGNSIAFYSVEKIHRYKPNWTALLTIRTGGFELAPSQVDQTRKRSSIFLNSSPKTLYVRWDDVGGVEITDRSNLKRRVRIVWLAYRRKHQSEVLKTIESTGSIFSSTWHFDSDVSTENDELSRRNLYNDAFWKILQLEASVDDAWNITEKINTIIDDINSVVHQIYKYSNGGSKKPKKAAAKAFNNDAGAQFKGRNSSIRPMVRRLSHLAYAVTQ</sequence>